<keyword evidence="4" id="KW-1185">Reference proteome</keyword>
<evidence type="ECO:0000313" key="3">
    <source>
        <dbReference type="Proteomes" id="UP001154255"/>
    </source>
</evidence>
<accession>A0A9W4X7K7</accession>
<protein>
    <submittedName>
        <fullName evidence="1">Uncharacterized protein</fullName>
    </submittedName>
</protein>
<dbReference type="AlphaFoldDB" id="A0A9W4X7K7"/>
<dbReference type="Proteomes" id="UP001154255">
    <property type="component" value="Unassembled WGS sequence"/>
</dbReference>
<dbReference type="EMBL" id="CAMXCS010000011">
    <property type="protein sequence ID" value="CAI3960009.1"/>
    <property type="molecule type" value="Genomic_DNA"/>
</dbReference>
<gene>
    <name evidence="2" type="ORF">R53529_LOCUS2244</name>
    <name evidence="1" type="ORF">R53530_LOCUS2252</name>
</gene>
<evidence type="ECO:0000313" key="4">
    <source>
        <dbReference type="Proteomes" id="UP001154259"/>
    </source>
</evidence>
<dbReference type="RefSeq" id="WP_271790660.1">
    <property type="nucleotide sequence ID" value="NZ_CAMXCM010000011.1"/>
</dbReference>
<organism evidence="1 3">
    <name type="scientific">Commensalibacter communis</name>
    <dbReference type="NCBI Taxonomy" id="2972786"/>
    <lineage>
        <taxon>Bacteria</taxon>
        <taxon>Pseudomonadati</taxon>
        <taxon>Pseudomonadota</taxon>
        <taxon>Alphaproteobacteria</taxon>
        <taxon>Acetobacterales</taxon>
        <taxon>Acetobacteraceae</taxon>
    </lineage>
</organism>
<proteinExistence type="predicted"/>
<sequence>MADVKYAFLPTNNNSPPFQATIYMDGSGYILKVWFNIYSQRWYFSLYDFNQTVIKTAPLISSTATHDINLTFNLFTRNSLVFREDIGFILVRDIVDLLQF</sequence>
<evidence type="ECO:0000313" key="2">
    <source>
        <dbReference type="EMBL" id="CAI3960009.1"/>
    </source>
</evidence>
<dbReference type="Proteomes" id="UP001154259">
    <property type="component" value="Unassembled WGS sequence"/>
</dbReference>
<evidence type="ECO:0000313" key="1">
    <source>
        <dbReference type="EMBL" id="CAI3958161.1"/>
    </source>
</evidence>
<comment type="caution">
    <text evidence="1">The sequence shown here is derived from an EMBL/GenBank/DDBJ whole genome shotgun (WGS) entry which is preliminary data.</text>
</comment>
<name>A0A9W4X7K7_9PROT</name>
<reference evidence="1" key="1">
    <citation type="submission" date="2022-10" db="EMBL/GenBank/DDBJ databases">
        <authorList>
            <person name="Botero Cardona J."/>
        </authorList>
    </citation>
    <scope>NUCLEOTIDE SEQUENCE</scope>
    <source>
        <strain evidence="1">LMG 31819</strain>
        <strain evidence="2">R-53529</strain>
    </source>
</reference>
<dbReference type="EMBL" id="CAMXCM010000011">
    <property type="protein sequence ID" value="CAI3958161.1"/>
    <property type="molecule type" value="Genomic_DNA"/>
</dbReference>